<keyword evidence="8" id="KW-0067">ATP-binding</keyword>
<keyword evidence="5" id="KW-0963">Cytoplasm</keyword>
<gene>
    <name evidence="14" type="primary">proS</name>
    <name evidence="14" type="ORF">ENV41_00100</name>
</gene>
<evidence type="ECO:0000256" key="8">
    <source>
        <dbReference type="ARBA" id="ARBA00022840"/>
    </source>
</evidence>
<dbReference type="GO" id="GO:0005829">
    <property type="term" value="C:cytosol"/>
    <property type="evidence" value="ECO:0007669"/>
    <property type="project" value="TreeGrafter"/>
</dbReference>
<evidence type="ECO:0000256" key="6">
    <source>
        <dbReference type="ARBA" id="ARBA00022598"/>
    </source>
</evidence>
<evidence type="ECO:0000256" key="2">
    <source>
        <dbReference type="ARBA" id="ARBA00011738"/>
    </source>
</evidence>
<evidence type="ECO:0000256" key="1">
    <source>
        <dbReference type="ARBA" id="ARBA00004496"/>
    </source>
</evidence>
<evidence type="ECO:0000313" key="14">
    <source>
        <dbReference type="EMBL" id="HFZ08521.1"/>
    </source>
</evidence>
<keyword evidence="9" id="KW-0648">Protein biosynthesis</keyword>
<keyword evidence="10" id="KW-0030">Aminoacyl-tRNA synthetase</keyword>
<proteinExistence type="predicted"/>
<dbReference type="EC" id="6.1.1.15" evidence="3 12"/>
<evidence type="ECO:0000256" key="11">
    <source>
        <dbReference type="ARBA" id="ARBA00047671"/>
    </source>
</evidence>
<evidence type="ECO:0000256" key="5">
    <source>
        <dbReference type="ARBA" id="ARBA00022490"/>
    </source>
</evidence>
<dbReference type="SUPFAM" id="SSF55681">
    <property type="entry name" value="Class II aaRS and biotin synthetases"/>
    <property type="match status" value="1"/>
</dbReference>
<dbReference type="InterPro" id="IPR002316">
    <property type="entry name" value="Pro-tRNA-ligase_IIa"/>
</dbReference>
<dbReference type="InterPro" id="IPR050062">
    <property type="entry name" value="Pro-tRNA_synthetase"/>
</dbReference>
<sequence length="417" mass="47482">MRTSQYFFKTQKNVPKGTQLASHQLLLKGGFVYQTASGSFSLLPLGFRVFSKIKEIIREELNKAGCQEILMPVVQPARLWKESGRYETAGPELVKFKGREDEFVLAMTHEEVVTDIVRKMVKYADDLPFILNQIQTKFRDEPRPRGGLLRLKEFVMQDAYSFDKDKKGLDESYEKIIQAYKKIFKRLDLDVLKVSASSGIMGGASSEEFMVLSDAGEDEVVCCVHCGYKANIEVAERKKVCPECSKSVHIQKAIELGHTFKLQSQYSERMKAFFIDKDGKEHPILMGCYGIGLERLMAAVVEIHHDENGIIWPKSIAPFSVYLTDILPKDKNKKVTEKVYNKLITADIEVLYEDREKSPGFKFAEADLIGCPLRLIISKRSLDKSCIELKERKTSKTELIKLEKITEVAKEKLKAVT</sequence>
<dbReference type="InterPro" id="IPR006195">
    <property type="entry name" value="aa-tRNA-synth_II"/>
</dbReference>
<dbReference type="InterPro" id="IPR044140">
    <property type="entry name" value="ProRS_anticodon_short"/>
</dbReference>
<comment type="subcellular location">
    <subcellularLocation>
        <location evidence="1">Cytoplasm</location>
    </subcellularLocation>
</comment>
<dbReference type="CDD" id="cd00779">
    <property type="entry name" value="ProRS_core_prok"/>
    <property type="match status" value="1"/>
</dbReference>
<dbReference type="Gene3D" id="3.40.50.800">
    <property type="entry name" value="Anticodon-binding domain"/>
    <property type="match status" value="1"/>
</dbReference>
<dbReference type="PANTHER" id="PTHR42753:SF2">
    <property type="entry name" value="PROLINE--TRNA LIGASE"/>
    <property type="match status" value="1"/>
</dbReference>
<evidence type="ECO:0000256" key="10">
    <source>
        <dbReference type="ARBA" id="ARBA00023146"/>
    </source>
</evidence>
<dbReference type="PANTHER" id="PTHR42753">
    <property type="entry name" value="MITOCHONDRIAL RIBOSOME PROTEIN L39/PROLYL-TRNA LIGASE FAMILY MEMBER"/>
    <property type="match status" value="1"/>
</dbReference>
<dbReference type="PROSITE" id="PS50862">
    <property type="entry name" value="AA_TRNA_LIGASE_II"/>
    <property type="match status" value="1"/>
</dbReference>
<dbReference type="NCBIfam" id="TIGR00409">
    <property type="entry name" value="proS_fam_II"/>
    <property type="match status" value="1"/>
</dbReference>
<dbReference type="GO" id="GO:0005524">
    <property type="term" value="F:ATP binding"/>
    <property type="evidence" value="ECO:0007669"/>
    <property type="project" value="UniProtKB-KW"/>
</dbReference>
<dbReference type="PRINTS" id="PR01046">
    <property type="entry name" value="TRNASYNTHPRO"/>
</dbReference>
<dbReference type="InterPro" id="IPR033730">
    <property type="entry name" value="ProRS_core_prok"/>
</dbReference>
<dbReference type="InterPro" id="IPR036621">
    <property type="entry name" value="Anticodon-bd_dom_sf"/>
</dbReference>
<reference evidence="14" key="1">
    <citation type="journal article" date="2020" name="mSystems">
        <title>Genome- and Community-Level Interaction Insights into Carbon Utilization and Element Cycling Functions of Hydrothermarchaeota in Hydrothermal Sediment.</title>
        <authorList>
            <person name="Zhou Z."/>
            <person name="Liu Y."/>
            <person name="Xu W."/>
            <person name="Pan J."/>
            <person name="Luo Z.H."/>
            <person name="Li M."/>
        </authorList>
    </citation>
    <scope>NUCLEOTIDE SEQUENCE [LARGE SCALE GENOMIC DNA]</scope>
    <source>
        <strain evidence="14">SpSt-757</strain>
    </source>
</reference>
<evidence type="ECO:0000256" key="7">
    <source>
        <dbReference type="ARBA" id="ARBA00022741"/>
    </source>
</evidence>
<dbReference type="InterPro" id="IPR004500">
    <property type="entry name" value="Pro-tRNA-synth_IIa_bac-type"/>
</dbReference>
<dbReference type="SUPFAM" id="SSF52954">
    <property type="entry name" value="Class II aaRS ABD-related"/>
    <property type="match status" value="1"/>
</dbReference>
<keyword evidence="7" id="KW-0547">Nucleotide-binding</keyword>
<comment type="catalytic activity">
    <reaction evidence="11">
        <text>tRNA(Pro) + L-proline + ATP = L-prolyl-tRNA(Pro) + AMP + diphosphate</text>
        <dbReference type="Rhea" id="RHEA:14305"/>
        <dbReference type="Rhea" id="RHEA-COMP:9700"/>
        <dbReference type="Rhea" id="RHEA-COMP:9702"/>
        <dbReference type="ChEBI" id="CHEBI:30616"/>
        <dbReference type="ChEBI" id="CHEBI:33019"/>
        <dbReference type="ChEBI" id="CHEBI:60039"/>
        <dbReference type="ChEBI" id="CHEBI:78442"/>
        <dbReference type="ChEBI" id="CHEBI:78532"/>
        <dbReference type="ChEBI" id="CHEBI:456215"/>
        <dbReference type="EC" id="6.1.1.15"/>
    </reaction>
</comment>
<organism evidence="14">
    <name type="scientific">candidate division CPR3 bacterium</name>
    <dbReference type="NCBI Taxonomy" id="2268181"/>
    <lineage>
        <taxon>Bacteria</taxon>
        <taxon>Bacteria division CPR3</taxon>
    </lineage>
</organism>
<keyword evidence="6 14" id="KW-0436">Ligase</keyword>
<dbReference type="GO" id="GO:0004827">
    <property type="term" value="F:proline-tRNA ligase activity"/>
    <property type="evidence" value="ECO:0007669"/>
    <property type="project" value="UniProtKB-UniRule"/>
</dbReference>
<evidence type="ECO:0000256" key="4">
    <source>
        <dbReference type="ARBA" id="ARBA00019110"/>
    </source>
</evidence>
<evidence type="ECO:0000256" key="9">
    <source>
        <dbReference type="ARBA" id="ARBA00022917"/>
    </source>
</evidence>
<feature type="domain" description="Aminoacyl-transfer RNA synthetases class-II family profile" evidence="13">
    <location>
        <begin position="38"/>
        <end position="313"/>
    </location>
</feature>
<dbReference type="CDD" id="cd00861">
    <property type="entry name" value="ProRS_anticodon_short"/>
    <property type="match status" value="1"/>
</dbReference>
<dbReference type="InterPro" id="IPR004154">
    <property type="entry name" value="Anticodon-bd"/>
</dbReference>
<dbReference type="EMBL" id="DTGG01000005">
    <property type="protein sequence ID" value="HFZ08521.1"/>
    <property type="molecule type" value="Genomic_DNA"/>
</dbReference>
<dbReference type="AlphaFoldDB" id="A0A7V3J8X9"/>
<comment type="caution">
    <text evidence="14">The sequence shown here is derived from an EMBL/GenBank/DDBJ whole genome shotgun (WGS) entry which is preliminary data.</text>
</comment>
<evidence type="ECO:0000259" key="13">
    <source>
        <dbReference type="PROSITE" id="PS50862"/>
    </source>
</evidence>
<evidence type="ECO:0000256" key="3">
    <source>
        <dbReference type="ARBA" id="ARBA00012831"/>
    </source>
</evidence>
<evidence type="ECO:0000256" key="12">
    <source>
        <dbReference type="NCBIfam" id="TIGR00409"/>
    </source>
</evidence>
<dbReference type="InterPro" id="IPR045864">
    <property type="entry name" value="aa-tRNA-synth_II/BPL/LPL"/>
</dbReference>
<comment type="subunit">
    <text evidence="2">Homodimer.</text>
</comment>
<dbReference type="Pfam" id="PF03129">
    <property type="entry name" value="HGTP_anticodon"/>
    <property type="match status" value="1"/>
</dbReference>
<protein>
    <recommendedName>
        <fullName evidence="4 12">Proline--tRNA ligase</fullName>
        <ecNumber evidence="3 12">6.1.1.15</ecNumber>
    </recommendedName>
</protein>
<accession>A0A7V3J8X9</accession>
<dbReference type="Pfam" id="PF00587">
    <property type="entry name" value="tRNA-synt_2b"/>
    <property type="match status" value="1"/>
</dbReference>
<name>A0A7V3J8X9_UNCC3</name>
<dbReference type="Gene3D" id="3.30.930.10">
    <property type="entry name" value="Bira Bifunctional Protein, Domain 2"/>
    <property type="match status" value="1"/>
</dbReference>
<dbReference type="GO" id="GO:0006433">
    <property type="term" value="P:prolyl-tRNA aminoacylation"/>
    <property type="evidence" value="ECO:0007669"/>
    <property type="project" value="UniProtKB-UniRule"/>
</dbReference>
<dbReference type="InterPro" id="IPR002314">
    <property type="entry name" value="aa-tRNA-synt_IIb"/>
</dbReference>